<evidence type="ECO:0000256" key="4">
    <source>
        <dbReference type="ARBA" id="ARBA00022989"/>
    </source>
</evidence>
<reference evidence="7" key="2">
    <citation type="submission" date="2015-02" db="UniProtKB">
        <authorList>
            <consortium name="EnsemblMetazoa"/>
        </authorList>
    </citation>
    <scope>IDENTIFICATION</scope>
</reference>
<sequence>MLPLVMAALRTYAPYVIFPAALVIGFIGYHMEGALSDRYTPYTEKSIKESREDRRLDEILNVDATNVESVKDKRFIPKTIFLRNVSP</sequence>
<dbReference type="eggNOG" id="ENOG502S7ZP">
    <property type="taxonomic scope" value="Eukaryota"/>
</dbReference>
<dbReference type="EnsemblMetazoa" id="SMAR013010-RA">
    <property type="protein sequence ID" value="SMAR013010-PA"/>
    <property type="gene ID" value="SMAR013010"/>
</dbReference>
<dbReference type="STRING" id="126957.T1JGN7"/>
<feature type="transmembrane region" description="Helical" evidence="6">
    <location>
        <begin position="12"/>
        <end position="29"/>
    </location>
</feature>
<comment type="subcellular location">
    <subcellularLocation>
        <location evidence="1">Membrane</location>
        <topology evidence="1">Single-pass membrane protein</topology>
    </subcellularLocation>
</comment>
<dbReference type="GO" id="GO:0016020">
    <property type="term" value="C:membrane"/>
    <property type="evidence" value="ECO:0007669"/>
    <property type="project" value="UniProtKB-SubCell"/>
</dbReference>
<reference evidence="8" key="1">
    <citation type="submission" date="2011-05" db="EMBL/GenBank/DDBJ databases">
        <authorList>
            <person name="Richards S.R."/>
            <person name="Qu J."/>
            <person name="Jiang H."/>
            <person name="Jhangiani S.N."/>
            <person name="Agravi P."/>
            <person name="Goodspeed R."/>
            <person name="Gross S."/>
            <person name="Mandapat C."/>
            <person name="Jackson L."/>
            <person name="Mathew T."/>
            <person name="Pu L."/>
            <person name="Thornton R."/>
            <person name="Saada N."/>
            <person name="Wilczek-Boney K.B."/>
            <person name="Lee S."/>
            <person name="Kovar C."/>
            <person name="Wu Y."/>
            <person name="Scherer S.E."/>
            <person name="Worley K.C."/>
            <person name="Muzny D.M."/>
            <person name="Gibbs R."/>
        </authorList>
    </citation>
    <scope>NUCLEOTIDE SEQUENCE</scope>
    <source>
        <strain evidence="8">Brora</strain>
    </source>
</reference>
<keyword evidence="4 6" id="KW-1133">Transmembrane helix</keyword>
<dbReference type="AlphaFoldDB" id="T1JGN7"/>
<dbReference type="PANTHER" id="PTHR28599:SF1">
    <property type="entry name" value="SMALL INTEGRAL MEMBRANE PROTEIN 12"/>
    <property type="match status" value="1"/>
</dbReference>
<evidence type="ECO:0000256" key="6">
    <source>
        <dbReference type="SAM" id="Phobius"/>
    </source>
</evidence>
<evidence type="ECO:0000256" key="1">
    <source>
        <dbReference type="ARBA" id="ARBA00004167"/>
    </source>
</evidence>
<keyword evidence="5 6" id="KW-0472">Membrane</keyword>
<dbReference type="Proteomes" id="UP000014500">
    <property type="component" value="Unassembled WGS sequence"/>
</dbReference>
<keyword evidence="8" id="KW-1185">Reference proteome</keyword>
<evidence type="ECO:0000313" key="7">
    <source>
        <dbReference type="EnsemblMetazoa" id="SMAR013010-PA"/>
    </source>
</evidence>
<dbReference type="PANTHER" id="PTHR28599">
    <property type="entry name" value="SMALL INTEGRAL MEMBRANE PROTEIN 12"/>
    <property type="match status" value="1"/>
</dbReference>
<proteinExistence type="inferred from homology"/>
<protein>
    <recommendedName>
        <fullName evidence="9">Small integral membrane protein 12</fullName>
    </recommendedName>
</protein>
<keyword evidence="3 6" id="KW-0812">Transmembrane</keyword>
<evidence type="ECO:0000256" key="5">
    <source>
        <dbReference type="ARBA" id="ARBA00023136"/>
    </source>
</evidence>
<evidence type="ECO:0000256" key="3">
    <source>
        <dbReference type="ARBA" id="ARBA00022692"/>
    </source>
</evidence>
<dbReference type="InterPro" id="IPR031933">
    <property type="entry name" value="UPF0767"/>
</dbReference>
<dbReference type="PhylomeDB" id="T1JGN7"/>
<dbReference type="Pfam" id="PF15990">
    <property type="entry name" value="UPF0767"/>
    <property type="match status" value="1"/>
</dbReference>
<accession>T1JGN7</accession>
<dbReference type="OMA" id="YHLEWFL"/>
<evidence type="ECO:0008006" key="9">
    <source>
        <dbReference type="Google" id="ProtNLM"/>
    </source>
</evidence>
<evidence type="ECO:0000313" key="8">
    <source>
        <dbReference type="Proteomes" id="UP000014500"/>
    </source>
</evidence>
<comment type="similarity">
    <text evidence="2">Belongs to the SMIM12 family.</text>
</comment>
<dbReference type="HOGENOM" id="CLU_160787_1_0_1"/>
<organism evidence="7 8">
    <name type="scientific">Strigamia maritima</name>
    <name type="common">European centipede</name>
    <name type="synonym">Geophilus maritimus</name>
    <dbReference type="NCBI Taxonomy" id="126957"/>
    <lineage>
        <taxon>Eukaryota</taxon>
        <taxon>Metazoa</taxon>
        <taxon>Ecdysozoa</taxon>
        <taxon>Arthropoda</taxon>
        <taxon>Myriapoda</taxon>
        <taxon>Chilopoda</taxon>
        <taxon>Pleurostigmophora</taxon>
        <taxon>Geophilomorpha</taxon>
        <taxon>Linotaeniidae</taxon>
        <taxon>Strigamia</taxon>
    </lineage>
</organism>
<evidence type="ECO:0000256" key="2">
    <source>
        <dbReference type="ARBA" id="ARBA00007304"/>
    </source>
</evidence>
<dbReference type="EMBL" id="JH432211">
    <property type="status" value="NOT_ANNOTATED_CDS"/>
    <property type="molecule type" value="Genomic_DNA"/>
</dbReference>
<name>T1JGN7_STRMM</name>